<evidence type="ECO:0000256" key="2">
    <source>
        <dbReference type="ARBA" id="ARBA00022801"/>
    </source>
</evidence>
<sequence>MKPIILASSSPRRQEILKLLNIPYQVKVSNFDEEYPSDIPLEQVPEYLASRKVDSVARTYPAGHEIPWILGADTMVLLDGKLYGKPADNEEAEKFMHDFQGKTHQVITGLALFNGDLLYASSRTSITNVTFAPMTQEEIEWYVETGDWHGVAGGYRIQGLASCFIQKIEGTNSNVVGLPIFELYDMLKEQGYSILE</sequence>
<feature type="site" description="Important for substrate specificity" evidence="4">
    <location>
        <position position="158"/>
    </location>
</feature>
<evidence type="ECO:0000313" key="5">
    <source>
        <dbReference type="EMBL" id="MBB5225183.1"/>
    </source>
</evidence>
<feature type="site" description="Important for substrate specificity" evidence="4">
    <location>
        <position position="12"/>
    </location>
</feature>
<comment type="catalytic activity">
    <reaction evidence="4">
        <text>UTP + H2O = UMP + diphosphate + H(+)</text>
        <dbReference type="Rhea" id="RHEA:29395"/>
        <dbReference type="ChEBI" id="CHEBI:15377"/>
        <dbReference type="ChEBI" id="CHEBI:15378"/>
        <dbReference type="ChEBI" id="CHEBI:33019"/>
        <dbReference type="ChEBI" id="CHEBI:46398"/>
        <dbReference type="ChEBI" id="CHEBI:57865"/>
        <dbReference type="EC" id="3.6.1.9"/>
    </reaction>
</comment>
<gene>
    <name evidence="5" type="ORF">HNP76_000527</name>
</gene>
<dbReference type="NCBIfam" id="TIGR00172">
    <property type="entry name" value="maf"/>
    <property type="match status" value="1"/>
</dbReference>
<comment type="catalytic activity">
    <reaction evidence="4">
        <text>dTTP + H2O = dTMP + diphosphate + H(+)</text>
        <dbReference type="Rhea" id="RHEA:28534"/>
        <dbReference type="ChEBI" id="CHEBI:15377"/>
        <dbReference type="ChEBI" id="CHEBI:15378"/>
        <dbReference type="ChEBI" id="CHEBI:33019"/>
        <dbReference type="ChEBI" id="CHEBI:37568"/>
        <dbReference type="ChEBI" id="CHEBI:63528"/>
        <dbReference type="EC" id="3.6.1.9"/>
    </reaction>
</comment>
<comment type="caution">
    <text evidence="5">The sequence shown here is derived from an EMBL/GenBank/DDBJ whole genome shotgun (WGS) entry which is preliminary data.</text>
</comment>
<dbReference type="Proteomes" id="UP000518887">
    <property type="component" value="Unassembled WGS sequence"/>
</dbReference>
<dbReference type="CDD" id="cd00555">
    <property type="entry name" value="Maf"/>
    <property type="match status" value="1"/>
</dbReference>
<dbReference type="Gene3D" id="3.90.950.10">
    <property type="match status" value="1"/>
</dbReference>
<protein>
    <recommendedName>
        <fullName evidence="4">dTTP/UTP pyrophosphatase</fullName>
        <shortName evidence="4">dTTPase/UTPase</shortName>
        <ecNumber evidence="4">3.6.1.9</ecNumber>
    </recommendedName>
    <alternativeName>
        <fullName evidence="4">Nucleoside triphosphate pyrophosphatase</fullName>
    </alternativeName>
    <alternativeName>
        <fullName evidence="4">Nucleotide pyrophosphatase</fullName>
        <shortName evidence="4">Nucleotide PPase</shortName>
    </alternativeName>
</protein>
<dbReference type="InterPro" id="IPR029001">
    <property type="entry name" value="ITPase-like_fam"/>
</dbReference>
<dbReference type="InterPro" id="IPR003697">
    <property type="entry name" value="Maf-like"/>
</dbReference>
<feature type="site" description="Important for substrate specificity" evidence="4">
    <location>
        <position position="74"/>
    </location>
</feature>
<dbReference type="PIRSF" id="PIRSF006305">
    <property type="entry name" value="Maf"/>
    <property type="match status" value="1"/>
</dbReference>
<dbReference type="GO" id="GO:0047429">
    <property type="term" value="F:nucleoside triphosphate diphosphatase activity"/>
    <property type="evidence" value="ECO:0007669"/>
    <property type="project" value="UniProtKB-EC"/>
</dbReference>
<dbReference type="RefSeq" id="WP_184657215.1">
    <property type="nucleotide sequence ID" value="NZ_CP031518.1"/>
</dbReference>
<keyword evidence="6" id="KW-1185">Reference proteome</keyword>
<comment type="subcellular location">
    <subcellularLocation>
        <location evidence="4">Cytoplasm</location>
    </subcellularLocation>
</comment>
<dbReference type="HAMAP" id="MF_00528">
    <property type="entry name" value="Maf"/>
    <property type="match status" value="1"/>
</dbReference>
<evidence type="ECO:0000256" key="1">
    <source>
        <dbReference type="ARBA" id="ARBA00001968"/>
    </source>
</evidence>
<keyword evidence="4" id="KW-0963">Cytoplasm</keyword>
<name>A0A7W8LLB7_9SPIR</name>
<dbReference type="PANTHER" id="PTHR43213:SF5">
    <property type="entry name" value="BIFUNCTIONAL DTTP_UTP PYROPHOSPHATASE_METHYLTRANSFERASE PROTEIN-RELATED"/>
    <property type="match status" value="1"/>
</dbReference>
<dbReference type="GO" id="GO:0005737">
    <property type="term" value="C:cytoplasm"/>
    <property type="evidence" value="ECO:0007669"/>
    <property type="project" value="UniProtKB-SubCell"/>
</dbReference>
<evidence type="ECO:0000313" key="6">
    <source>
        <dbReference type="Proteomes" id="UP000518887"/>
    </source>
</evidence>
<dbReference type="Pfam" id="PF02545">
    <property type="entry name" value="Maf"/>
    <property type="match status" value="1"/>
</dbReference>
<evidence type="ECO:0000256" key="4">
    <source>
        <dbReference type="HAMAP-Rule" id="MF_00528"/>
    </source>
</evidence>
<accession>A0A7W8LLB7</accession>
<comment type="function">
    <text evidence="4">Nucleoside triphosphate pyrophosphatase that hydrolyzes dTTP and UTP. May have a dual role in cell division arrest and in preventing the incorporation of modified nucleotides into cellular nucleic acids.</text>
</comment>
<dbReference type="GO" id="GO:0009117">
    <property type="term" value="P:nucleotide metabolic process"/>
    <property type="evidence" value="ECO:0007669"/>
    <property type="project" value="UniProtKB-KW"/>
</dbReference>
<dbReference type="EC" id="3.6.1.9" evidence="4"/>
<proteinExistence type="inferred from homology"/>
<dbReference type="PANTHER" id="PTHR43213">
    <property type="entry name" value="BIFUNCTIONAL DTTP/UTP PYROPHOSPHATASE/METHYLTRANSFERASE PROTEIN-RELATED"/>
    <property type="match status" value="1"/>
</dbReference>
<comment type="cofactor">
    <cofactor evidence="1 4">
        <name>a divalent metal cation</name>
        <dbReference type="ChEBI" id="CHEBI:60240"/>
    </cofactor>
</comment>
<keyword evidence="2 4" id="KW-0378">Hydrolase</keyword>
<reference evidence="5 6" key="1">
    <citation type="submission" date="2020-08" db="EMBL/GenBank/DDBJ databases">
        <title>Genomic Encyclopedia of Type Strains, Phase IV (KMG-IV): sequencing the most valuable type-strain genomes for metagenomic binning, comparative biology and taxonomic classification.</title>
        <authorList>
            <person name="Goeker M."/>
        </authorList>
    </citation>
    <scope>NUCLEOTIDE SEQUENCE [LARGE SCALE GENOMIC DNA]</scope>
    <source>
        <strain evidence="5 6">DSM 103462</strain>
    </source>
</reference>
<comment type="caution">
    <text evidence="4">Lacks conserved residue(s) required for the propagation of feature annotation.</text>
</comment>
<comment type="similarity">
    <text evidence="4">Belongs to the Maf family. YhdE subfamily.</text>
</comment>
<keyword evidence="3 4" id="KW-0546">Nucleotide metabolism</keyword>
<evidence type="ECO:0000256" key="3">
    <source>
        <dbReference type="ARBA" id="ARBA00023080"/>
    </source>
</evidence>
<dbReference type="SUPFAM" id="SSF52972">
    <property type="entry name" value="ITPase-like"/>
    <property type="match status" value="1"/>
</dbReference>
<feature type="active site" description="Proton acceptor" evidence="4">
    <location>
        <position position="73"/>
    </location>
</feature>
<dbReference type="AlphaFoldDB" id="A0A7W8LLB7"/>
<dbReference type="EMBL" id="JACHFQ010000002">
    <property type="protein sequence ID" value="MBB5225183.1"/>
    <property type="molecule type" value="Genomic_DNA"/>
</dbReference>
<organism evidence="5 6">
    <name type="scientific">Treponema ruminis</name>
    <dbReference type="NCBI Taxonomy" id="744515"/>
    <lineage>
        <taxon>Bacteria</taxon>
        <taxon>Pseudomonadati</taxon>
        <taxon>Spirochaetota</taxon>
        <taxon>Spirochaetia</taxon>
        <taxon>Spirochaetales</taxon>
        <taxon>Treponemataceae</taxon>
        <taxon>Treponema</taxon>
    </lineage>
</organism>